<dbReference type="Pfam" id="PF20239">
    <property type="entry name" value="DUF6596"/>
    <property type="match status" value="1"/>
</dbReference>
<keyword evidence="9" id="KW-1185">Reference proteome</keyword>
<proteinExistence type="inferred from homology"/>
<reference evidence="8 9" key="1">
    <citation type="submission" date="2016-10" db="EMBL/GenBank/DDBJ databases">
        <authorList>
            <person name="de Groot N.N."/>
        </authorList>
    </citation>
    <scope>NUCLEOTIDE SEQUENCE [LARGE SCALE GENOMIC DNA]</scope>
    <source>
        <strain evidence="8 9">CGMCC 4.2026</strain>
    </source>
</reference>
<feature type="domain" description="RNA polymerase sigma factor 70 region 4 type 2" evidence="6">
    <location>
        <begin position="128"/>
        <end position="179"/>
    </location>
</feature>
<gene>
    <name evidence="8" type="ORF">SAMN05216267_103633</name>
</gene>
<evidence type="ECO:0000259" key="6">
    <source>
        <dbReference type="Pfam" id="PF08281"/>
    </source>
</evidence>
<dbReference type="GO" id="GO:0016987">
    <property type="term" value="F:sigma factor activity"/>
    <property type="evidence" value="ECO:0007669"/>
    <property type="project" value="UniProtKB-KW"/>
</dbReference>
<accession>A0A1H8RQF1</accession>
<dbReference type="Proteomes" id="UP000181951">
    <property type="component" value="Unassembled WGS sequence"/>
</dbReference>
<keyword evidence="3" id="KW-0731">Sigma factor</keyword>
<evidence type="ECO:0000256" key="3">
    <source>
        <dbReference type="ARBA" id="ARBA00023082"/>
    </source>
</evidence>
<dbReference type="EMBL" id="FODD01000036">
    <property type="protein sequence ID" value="SEO68595.1"/>
    <property type="molecule type" value="Genomic_DNA"/>
</dbReference>
<dbReference type="OrthoDB" id="9780299at2"/>
<dbReference type="InterPro" id="IPR014284">
    <property type="entry name" value="RNA_pol_sigma-70_dom"/>
</dbReference>
<dbReference type="InterPro" id="IPR013324">
    <property type="entry name" value="RNA_pol_sigma_r3/r4-like"/>
</dbReference>
<sequence>MTLAARGRRDGRDEQVPGRRIEEVFRAEYGRAVSVLVGVFGDIDVAEEAVQDAFTVAVARWPWAGLPPSPAGWIITTARNRALDRLRREATRGERQAEAAALMAARAGDGRDTGEDGGAVRDDRLRLIFTCCHPSLSPGARVALTLRLLGGLTTAEIARAFLVPEPTMAQRLVRAKAKIRKAGIPYRVPRESELPDRLRAVLAVVYLVFNEGYAASSGDRLVREPLCAEAVRLGRLLVALMPDEPEALGLLALMLLSDARRAARVAADGGLVLLADQDRGRWDAAEIAEGRELVRRCLRLGRPGPYQIQAAINAVHSEAPSAEQTDWRQIVVLYDQLAAIAPSPVVALHRAVAVAEVEGPAAGLALVNALATQLGGYYLLHAVRADLLRRLGRSAEAADAYAEALSRTGNAAEQDFLRGRRRESGAGG</sequence>
<evidence type="ECO:0000259" key="7">
    <source>
        <dbReference type="Pfam" id="PF20239"/>
    </source>
</evidence>
<dbReference type="InterPro" id="IPR013249">
    <property type="entry name" value="RNA_pol_sigma70_r4_t2"/>
</dbReference>
<keyword evidence="4" id="KW-0804">Transcription</keyword>
<comment type="similarity">
    <text evidence="1">Belongs to the sigma-70 factor family. ECF subfamily.</text>
</comment>
<evidence type="ECO:0000259" key="5">
    <source>
        <dbReference type="Pfam" id="PF04542"/>
    </source>
</evidence>
<dbReference type="STRING" id="310780.SAMN05216267_103633"/>
<keyword evidence="2" id="KW-0805">Transcription regulation</keyword>
<dbReference type="GO" id="GO:0003677">
    <property type="term" value="F:DNA binding"/>
    <property type="evidence" value="ECO:0007669"/>
    <property type="project" value="InterPro"/>
</dbReference>
<dbReference type="PANTHER" id="PTHR47756">
    <property type="entry name" value="BLL6612 PROTEIN-RELATED"/>
    <property type="match status" value="1"/>
</dbReference>
<dbReference type="SUPFAM" id="SSF88659">
    <property type="entry name" value="Sigma3 and sigma4 domains of RNA polymerase sigma factors"/>
    <property type="match status" value="1"/>
</dbReference>
<evidence type="ECO:0000256" key="2">
    <source>
        <dbReference type="ARBA" id="ARBA00023015"/>
    </source>
</evidence>
<dbReference type="Pfam" id="PF04542">
    <property type="entry name" value="Sigma70_r2"/>
    <property type="match status" value="1"/>
</dbReference>
<evidence type="ECO:0000313" key="8">
    <source>
        <dbReference type="EMBL" id="SEO68595.1"/>
    </source>
</evidence>
<evidence type="ECO:0000256" key="4">
    <source>
        <dbReference type="ARBA" id="ARBA00023163"/>
    </source>
</evidence>
<dbReference type="NCBIfam" id="TIGR02937">
    <property type="entry name" value="sigma70-ECF"/>
    <property type="match status" value="1"/>
</dbReference>
<dbReference type="InterPro" id="IPR046531">
    <property type="entry name" value="DUF6596"/>
</dbReference>
<evidence type="ECO:0000313" key="9">
    <source>
        <dbReference type="Proteomes" id="UP000181951"/>
    </source>
</evidence>
<feature type="domain" description="RNA polymerase sigma-70 region 2" evidence="5">
    <location>
        <begin position="25"/>
        <end position="90"/>
    </location>
</feature>
<dbReference type="RefSeq" id="WP_069464057.1">
    <property type="nucleotide sequence ID" value="NZ_FODD01000036.1"/>
</dbReference>
<feature type="domain" description="DUF6596" evidence="7">
    <location>
        <begin position="197"/>
        <end position="297"/>
    </location>
</feature>
<organism evidence="8 9">
    <name type="scientific">Actinacidiphila rubida</name>
    <dbReference type="NCBI Taxonomy" id="310780"/>
    <lineage>
        <taxon>Bacteria</taxon>
        <taxon>Bacillati</taxon>
        <taxon>Actinomycetota</taxon>
        <taxon>Actinomycetes</taxon>
        <taxon>Kitasatosporales</taxon>
        <taxon>Streptomycetaceae</taxon>
        <taxon>Actinacidiphila</taxon>
    </lineage>
</organism>
<name>A0A1H8RQF1_9ACTN</name>
<dbReference type="InterPro" id="IPR013325">
    <property type="entry name" value="RNA_pol_sigma_r2"/>
</dbReference>
<dbReference type="GO" id="GO:0006352">
    <property type="term" value="P:DNA-templated transcription initiation"/>
    <property type="evidence" value="ECO:0007669"/>
    <property type="project" value="InterPro"/>
</dbReference>
<dbReference type="Pfam" id="PF08281">
    <property type="entry name" value="Sigma70_r4_2"/>
    <property type="match status" value="1"/>
</dbReference>
<dbReference type="InterPro" id="IPR036388">
    <property type="entry name" value="WH-like_DNA-bd_sf"/>
</dbReference>
<dbReference type="AlphaFoldDB" id="A0A1H8RQF1"/>
<dbReference type="PANTHER" id="PTHR47756:SF2">
    <property type="entry name" value="BLL6612 PROTEIN"/>
    <property type="match status" value="1"/>
</dbReference>
<dbReference type="SUPFAM" id="SSF88946">
    <property type="entry name" value="Sigma2 domain of RNA polymerase sigma factors"/>
    <property type="match status" value="1"/>
</dbReference>
<dbReference type="Gene3D" id="1.10.10.10">
    <property type="entry name" value="Winged helix-like DNA-binding domain superfamily/Winged helix DNA-binding domain"/>
    <property type="match status" value="1"/>
</dbReference>
<evidence type="ECO:0000256" key="1">
    <source>
        <dbReference type="ARBA" id="ARBA00010641"/>
    </source>
</evidence>
<dbReference type="InterPro" id="IPR007627">
    <property type="entry name" value="RNA_pol_sigma70_r2"/>
</dbReference>
<protein>
    <submittedName>
        <fullName evidence="8">RNA polymerase, sigma subunit, ECF family</fullName>
    </submittedName>
</protein>
<dbReference type="Gene3D" id="1.10.1740.10">
    <property type="match status" value="1"/>
</dbReference>